<proteinExistence type="predicted"/>
<dbReference type="Proteomes" id="UP000467841">
    <property type="component" value="Unassembled WGS sequence"/>
</dbReference>
<protein>
    <recommendedName>
        <fullName evidence="7">TF-B3 domain-containing protein</fullName>
    </recommendedName>
</protein>
<keyword evidence="9" id="KW-1185">Reference proteome</keyword>
<dbReference type="InterPro" id="IPR003340">
    <property type="entry name" value="B3_DNA-bd"/>
</dbReference>
<feature type="compositionally biased region" description="Basic and acidic residues" evidence="6">
    <location>
        <begin position="16"/>
        <end position="32"/>
    </location>
</feature>
<dbReference type="Gene3D" id="2.40.330.10">
    <property type="entry name" value="DNA-binding pseudobarrel domain"/>
    <property type="match status" value="1"/>
</dbReference>
<name>A0A6D2J6V7_9BRAS</name>
<dbReference type="PANTHER" id="PTHR31674">
    <property type="entry name" value="B3 DOMAIN-CONTAINING PROTEIN REM-LIKE 3-RELATED"/>
    <property type="match status" value="1"/>
</dbReference>
<comment type="caution">
    <text evidence="8">The sequence shown here is derived from an EMBL/GenBank/DDBJ whole genome shotgun (WGS) entry which is preliminary data.</text>
</comment>
<evidence type="ECO:0000313" key="8">
    <source>
        <dbReference type="EMBL" id="CAA7033016.1"/>
    </source>
</evidence>
<keyword evidence="2" id="KW-0805">Transcription regulation</keyword>
<sequence length="311" mass="35220">MKKHLLQRTGESLSSNEDKGGDEQDTTELSREKKVKKNISEAEADSCFVARVTASNLQNDALAGEISVMKTAKKQEGIFIFTLMENRKTPSLSFCPAESRGEKEIKKGSLPVEPSSGKQISKEERKKNHLKCKDSASQCQNRFVTLTITHDSLRKGRLHLPLPFMRENGLDNFEMITLLCKDGEMFLANLRREAIGRMSLGRAWKSFAKANSLKTGESFALEIIWKYKTPMLSFLHTVPSSDRRQQEDYRSEPISGSNNREVRNKSRYTYGFVDLEPKFPELLSVVESEVQLPIQYQSVFQPNSGVDGDLE</sequence>
<dbReference type="InterPro" id="IPR015300">
    <property type="entry name" value="DNA-bd_pseudobarrel_sf"/>
</dbReference>
<organism evidence="8 9">
    <name type="scientific">Microthlaspi erraticum</name>
    <dbReference type="NCBI Taxonomy" id="1685480"/>
    <lineage>
        <taxon>Eukaryota</taxon>
        <taxon>Viridiplantae</taxon>
        <taxon>Streptophyta</taxon>
        <taxon>Embryophyta</taxon>
        <taxon>Tracheophyta</taxon>
        <taxon>Spermatophyta</taxon>
        <taxon>Magnoliopsida</taxon>
        <taxon>eudicotyledons</taxon>
        <taxon>Gunneridae</taxon>
        <taxon>Pentapetalae</taxon>
        <taxon>rosids</taxon>
        <taxon>malvids</taxon>
        <taxon>Brassicales</taxon>
        <taxon>Brassicaceae</taxon>
        <taxon>Coluteocarpeae</taxon>
        <taxon>Microthlaspi</taxon>
    </lineage>
</organism>
<dbReference type="PANTHER" id="PTHR31674:SF96">
    <property type="entry name" value="B3 DOMAIN-CONTAINING PROTEIN REM-LIKE 3-RELATED"/>
    <property type="match status" value="1"/>
</dbReference>
<feature type="domain" description="TF-B3" evidence="7">
    <location>
        <begin position="143"/>
        <end position="238"/>
    </location>
</feature>
<evidence type="ECO:0000256" key="2">
    <source>
        <dbReference type="ARBA" id="ARBA00023015"/>
    </source>
</evidence>
<evidence type="ECO:0000256" key="6">
    <source>
        <dbReference type="SAM" id="MobiDB-lite"/>
    </source>
</evidence>
<dbReference type="EMBL" id="CACVBM020001129">
    <property type="protein sequence ID" value="CAA7033016.1"/>
    <property type="molecule type" value="Genomic_DNA"/>
</dbReference>
<dbReference type="GO" id="GO:0005634">
    <property type="term" value="C:nucleus"/>
    <property type="evidence" value="ECO:0007669"/>
    <property type="project" value="UniProtKB-SubCell"/>
</dbReference>
<dbReference type="PROSITE" id="PS50863">
    <property type="entry name" value="B3"/>
    <property type="match status" value="1"/>
</dbReference>
<dbReference type="Pfam" id="PF02362">
    <property type="entry name" value="B3"/>
    <property type="match status" value="1"/>
</dbReference>
<evidence type="ECO:0000256" key="5">
    <source>
        <dbReference type="ARBA" id="ARBA00023242"/>
    </source>
</evidence>
<comment type="subcellular location">
    <subcellularLocation>
        <location evidence="1">Nucleus</location>
    </subcellularLocation>
</comment>
<dbReference type="GO" id="GO:0003677">
    <property type="term" value="F:DNA binding"/>
    <property type="evidence" value="ECO:0007669"/>
    <property type="project" value="UniProtKB-KW"/>
</dbReference>
<evidence type="ECO:0000313" key="9">
    <source>
        <dbReference type="Proteomes" id="UP000467841"/>
    </source>
</evidence>
<dbReference type="AlphaFoldDB" id="A0A6D2J6V7"/>
<feature type="region of interest" description="Disordered" evidence="6">
    <location>
        <begin position="98"/>
        <end position="127"/>
    </location>
</feature>
<gene>
    <name evidence="8" type="ORF">MERR_LOCUS20251</name>
</gene>
<accession>A0A6D2J6V7</accession>
<evidence type="ECO:0000259" key="7">
    <source>
        <dbReference type="PROSITE" id="PS50863"/>
    </source>
</evidence>
<dbReference type="CDD" id="cd10017">
    <property type="entry name" value="B3_DNA"/>
    <property type="match status" value="1"/>
</dbReference>
<feature type="region of interest" description="Disordered" evidence="6">
    <location>
        <begin position="1"/>
        <end position="35"/>
    </location>
</feature>
<dbReference type="SMART" id="SM01019">
    <property type="entry name" value="B3"/>
    <property type="match status" value="1"/>
</dbReference>
<keyword evidence="4" id="KW-0804">Transcription</keyword>
<dbReference type="SUPFAM" id="SSF101936">
    <property type="entry name" value="DNA-binding pseudobarrel domain"/>
    <property type="match status" value="1"/>
</dbReference>
<evidence type="ECO:0000256" key="4">
    <source>
        <dbReference type="ARBA" id="ARBA00023163"/>
    </source>
</evidence>
<reference evidence="8" key="1">
    <citation type="submission" date="2020-01" db="EMBL/GenBank/DDBJ databases">
        <authorList>
            <person name="Mishra B."/>
        </authorList>
    </citation>
    <scope>NUCLEOTIDE SEQUENCE [LARGE SCALE GENOMIC DNA]</scope>
</reference>
<keyword evidence="5" id="KW-0539">Nucleus</keyword>
<dbReference type="InterPro" id="IPR039218">
    <property type="entry name" value="REM_fam"/>
</dbReference>
<evidence type="ECO:0000256" key="3">
    <source>
        <dbReference type="ARBA" id="ARBA00023125"/>
    </source>
</evidence>
<keyword evidence="3" id="KW-0238">DNA-binding</keyword>
<evidence type="ECO:0000256" key="1">
    <source>
        <dbReference type="ARBA" id="ARBA00004123"/>
    </source>
</evidence>